<evidence type="ECO:0000313" key="2">
    <source>
        <dbReference type="Proteomes" id="UP000008792"/>
    </source>
</evidence>
<gene>
    <name evidence="1" type="primary">Dvir\GJ26885</name>
    <name evidence="1" type="ORF">Dvir_GJ26885</name>
</gene>
<proteinExistence type="predicted"/>
<accession>A0A0Q9WLM7</accession>
<protein>
    <submittedName>
        <fullName evidence="1">Uncharacterized protein, isoform A</fullName>
    </submittedName>
</protein>
<reference evidence="1 2" key="1">
    <citation type="journal article" date="2007" name="Nature">
        <title>Evolution of genes and genomes on the Drosophila phylogeny.</title>
        <authorList>
            <consortium name="Drosophila 12 Genomes Consortium"/>
            <person name="Clark A.G."/>
            <person name="Eisen M.B."/>
            <person name="Smith D.R."/>
            <person name="Bergman C.M."/>
            <person name="Oliver B."/>
            <person name="Markow T.A."/>
            <person name="Kaufman T.C."/>
            <person name="Kellis M."/>
            <person name="Gelbart W."/>
            <person name="Iyer V.N."/>
            <person name="Pollard D.A."/>
            <person name="Sackton T.B."/>
            <person name="Larracuente A.M."/>
            <person name="Singh N.D."/>
            <person name="Abad J.P."/>
            <person name="Abt D.N."/>
            <person name="Adryan B."/>
            <person name="Aguade M."/>
            <person name="Akashi H."/>
            <person name="Anderson W.W."/>
            <person name="Aquadro C.F."/>
            <person name="Ardell D.H."/>
            <person name="Arguello R."/>
            <person name="Artieri C.G."/>
            <person name="Barbash D.A."/>
            <person name="Barker D."/>
            <person name="Barsanti P."/>
            <person name="Batterham P."/>
            <person name="Batzoglou S."/>
            <person name="Begun D."/>
            <person name="Bhutkar A."/>
            <person name="Blanco E."/>
            <person name="Bosak S.A."/>
            <person name="Bradley R.K."/>
            <person name="Brand A.D."/>
            <person name="Brent M.R."/>
            <person name="Brooks A.N."/>
            <person name="Brown R.H."/>
            <person name="Butlin R.K."/>
            <person name="Caggese C."/>
            <person name="Calvi B.R."/>
            <person name="Bernardo de Carvalho A."/>
            <person name="Caspi A."/>
            <person name="Castrezana S."/>
            <person name="Celniker S.E."/>
            <person name="Chang J.L."/>
            <person name="Chapple C."/>
            <person name="Chatterji S."/>
            <person name="Chinwalla A."/>
            <person name="Civetta A."/>
            <person name="Clifton S.W."/>
            <person name="Comeron J.M."/>
            <person name="Costello J.C."/>
            <person name="Coyne J.A."/>
            <person name="Daub J."/>
            <person name="David R.G."/>
            <person name="Delcher A.L."/>
            <person name="Delehaunty K."/>
            <person name="Do C.B."/>
            <person name="Ebling H."/>
            <person name="Edwards K."/>
            <person name="Eickbush T."/>
            <person name="Evans J.D."/>
            <person name="Filipski A."/>
            <person name="Findeiss S."/>
            <person name="Freyhult E."/>
            <person name="Fulton L."/>
            <person name="Fulton R."/>
            <person name="Garcia A.C."/>
            <person name="Gardiner A."/>
            <person name="Garfield D.A."/>
            <person name="Garvin B.E."/>
            <person name="Gibson G."/>
            <person name="Gilbert D."/>
            <person name="Gnerre S."/>
            <person name="Godfrey J."/>
            <person name="Good R."/>
            <person name="Gotea V."/>
            <person name="Gravely B."/>
            <person name="Greenberg A.J."/>
            <person name="Griffiths-Jones S."/>
            <person name="Gross S."/>
            <person name="Guigo R."/>
            <person name="Gustafson E.A."/>
            <person name="Haerty W."/>
            <person name="Hahn M.W."/>
            <person name="Halligan D.L."/>
            <person name="Halpern A.L."/>
            <person name="Halter G.M."/>
            <person name="Han M.V."/>
            <person name="Heger A."/>
            <person name="Hillier L."/>
            <person name="Hinrichs A.S."/>
            <person name="Holmes I."/>
            <person name="Hoskins R.A."/>
            <person name="Hubisz M.J."/>
            <person name="Hultmark D."/>
            <person name="Huntley M.A."/>
            <person name="Jaffe D.B."/>
            <person name="Jagadeeshan S."/>
            <person name="Jeck W.R."/>
            <person name="Johnson J."/>
            <person name="Jones C.D."/>
            <person name="Jordan W.C."/>
            <person name="Karpen G.H."/>
            <person name="Kataoka E."/>
            <person name="Keightley P.D."/>
            <person name="Kheradpour P."/>
            <person name="Kirkness E.F."/>
            <person name="Koerich L.B."/>
            <person name="Kristiansen K."/>
            <person name="Kudrna D."/>
            <person name="Kulathinal R.J."/>
            <person name="Kumar S."/>
            <person name="Kwok R."/>
            <person name="Lander E."/>
            <person name="Langley C.H."/>
            <person name="Lapoint R."/>
            <person name="Lazzaro B.P."/>
            <person name="Lee S.J."/>
            <person name="Levesque L."/>
            <person name="Li R."/>
            <person name="Lin C.F."/>
            <person name="Lin M.F."/>
            <person name="Lindblad-Toh K."/>
            <person name="Llopart A."/>
            <person name="Long M."/>
            <person name="Low L."/>
            <person name="Lozovsky E."/>
            <person name="Lu J."/>
            <person name="Luo M."/>
            <person name="Machado C.A."/>
            <person name="Makalowski W."/>
            <person name="Marzo M."/>
            <person name="Matsuda M."/>
            <person name="Matzkin L."/>
            <person name="McAllister B."/>
            <person name="McBride C.S."/>
            <person name="McKernan B."/>
            <person name="McKernan K."/>
            <person name="Mendez-Lago M."/>
            <person name="Minx P."/>
            <person name="Mollenhauer M.U."/>
            <person name="Montooth K."/>
            <person name="Mount S.M."/>
            <person name="Mu X."/>
            <person name="Myers E."/>
            <person name="Negre B."/>
            <person name="Newfeld S."/>
            <person name="Nielsen R."/>
            <person name="Noor M.A."/>
            <person name="O'Grady P."/>
            <person name="Pachter L."/>
            <person name="Papaceit M."/>
            <person name="Parisi M.J."/>
            <person name="Parisi M."/>
            <person name="Parts L."/>
            <person name="Pedersen J.S."/>
            <person name="Pesole G."/>
            <person name="Phillippy A.M."/>
            <person name="Ponting C.P."/>
            <person name="Pop M."/>
            <person name="Porcelli D."/>
            <person name="Powell J.R."/>
            <person name="Prohaska S."/>
            <person name="Pruitt K."/>
            <person name="Puig M."/>
            <person name="Quesneville H."/>
            <person name="Ram K.R."/>
            <person name="Rand D."/>
            <person name="Rasmussen M.D."/>
            <person name="Reed L.K."/>
            <person name="Reenan R."/>
            <person name="Reily A."/>
            <person name="Remington K.A."/>
            <person name="Rieger T.T."/>
            <person name="Ritchie M.G."/>
            <person name="Robin C."/>
            <person name="Rogers Y.H."/>
            <person name="Rohde C."/>
            <person name="Rozas J."/>
            <person name="Rubenfield M.J."/>
            <person name="Ruiz A."/>
            <person name="Russo S."/>
            <person name="Salzberg S.L."/>
            <person name="Sanchez-Gracia A."/>
            <person name="Saranga D.J."/>
            <person name="Sato H."/>
            <person name="Schaeffer S.W."/>
            <person name="Schatz M.C."/>
            <person name="Schlenke T."/>
            <person name="Schwartz R."/>
            <person name="Segarra C."/>
            <person name="Singh R.S."/>
            <person name="Sirot L."/>
            <person name="Sirota M."/>
            <person name="Sisneros N.B."/>
            <person name="Smith C.D."/>
            <person name="Smith T.F."/>
            <person name="Spieth J."/>
            <person name="Stage D.E."/>
            <person name="Stark A."/>
            <person name="Stephan W."/>
            <person name="Strausberg R.L."/>
            <person name="Strempel S."/>
            <person name="Sturgill D."/>
            <person name="Sutton G."/>
            <person name="Sutton G.G."/>
            <person name="Tao W."/>
            <person name="Teichmann S."/>
            <person name="Tobari Y.N."/>
            <person name="Tomimura Y."/>
            <person name="Tsolas J.M."/>
            <person name="Valente V.L."/>
            <person name="Venter E."/>
            <person name="Venter J.C."/>
            <person name="Vicario S."/>
            <person name="Vieira F.G."/>
            <person name="Vilella A.J."/>
            <person name="Villasante A."/>
            <person name="Walenz B."/>
            <person name="Wang J."/>
            <person name="Wasserman M."/>
            <person name="Watts T."/>
            <person name="Wilson D."/>
            <person name="Wilson R.K."/>
            <person name="Wing R.A."/>
            <person name="Wolfner M.F."/>
            <person name="Wong A."/>
            <person name="Wong G.K."/>
            <person name="Wu C.I."/>
            <person name="Wu G."/>
            <person name="Yamamoto D."/>
            <person name="Yang H.P."/>
            <person name="Yang S.P."/>
            <person name="Yorke J.A."/>
            <person name="Yoshida K."/>
            <person name="Zdobnov E."/>
            <person name="Zhang P."/>
            <person name="Zhang Y."/>
            <person name="Zimin A.V."/>
            <person name="Baldwin J."/>
            <person name="Abdouelleil A."/>
            <person name="Abdulkadir J."/>
            <person name="Abebe A."/>
            <person name="Abera B."/>
            <person name="Abreu J."/>
            <person name="Acer S.C."/>
            <person name="Aftuck L."/>
            <person name="Alexander A."/>
            <person name="An P."/>
            <person name="Anderson E."/>
            <person name="Anderson S."/>
            <person name="Arachi H."/>
            <person name="Azer M."/>
            <person name="Bachantsang P."/>
            <person name="Barry A."/>
            <person name="Bayul T."/>
            <person name="Berlin A."/>
            <person name="Bessette D."/>
            <person name="Bloom T."/>
            <person name="Blye J."/>
            <person name="Boguslavskiy L."/>
            <person name="Bonnet C."/>
            <person name="Boukhgalter B."/>
            <person name="Bourzgui I."/>
            <person name="Brown A."/>
            <person name="Cahill P."/>
            <person name="Channer S."/>
            <person name="Cheshatsang Y."/>
            <person name="Chuda L."/>
            <person name="Citroen M."/>
            <person name="Collymore A."/>
            <person name="Cooke P."/>
            <person name="Costello M."/>
            <person name="D'Aco K."/>
            <person name="Daza R."/>
            <person name="De Haan G."/>
            <person name="DeGray S."/>
            <person name="DeMaso C."/>
            <person name="Dhargay N."/>
            <person name="Dooley K."/>
            <person name="Dooley E."/>
            <person name="Doricent M."/>
            <person name="Dorje P."/>
            <person name="Dorjee K."/>
            <person name="Dupes A."/>
            <person name="Elong R."/>
            <person name="Falk J."/>
            <person name="Farina A."/>
            <person name="Faro S."/>
            <person name="Ferguson D."/>
            <person name="Fisher S."/>
            <person name="Foley C.D."/>
            <person name="Franke A."/>
            <person name="Friedrich D."/>
            <person name="Gadbois L."/>
            <person name="Gearin G."/>
            <person name="Gearin C.R."/>
            <person name="Giannoukos G."/>
            <person name="Goode T."/>
            <person name="Graham J."/>
            <person name="Grandbois E."/>
            <person name="Grewal S."/>
            <person name="Gyaltsen K."/>
            <person name="Hafez N."/>
            <person name="Hagos B."/>
            <person name="Hall J."/>
            <person name="Henson C."/>
            <person name="Hollinger A."/>
            <person name="Honan T."/>
            <person name="Huard M.D."/>
            <person name="Hughes L."/>
            <person name="Hurhula B."/>
            <person name="Husby M.E."/>
            <person name="Kamat A."/>
            <person name="Kanga B."/>
            <person name="Kashin S."/>
            <person name="Khazanovich D."/>
            <person name="Kisner P."/>
            <person name="Lance K."/>
            <person name="Lara M."/>
            <person name="Lee W."/>
            <person name="Lennon N."/>
            <person name="Letendre F."/>
            <person name="LeVine R."/>
            <person name="Lipovsky A."/>
            <person name="Liu X."/>
            <person name="Liu J."/>
            <person name="Liu S."/>
            <person name="Lokyitsang T."/>
            <person name="Lokyitsang Y."/>
            <person name="Lubonja R."/>
            <person name="Lui A."/>
            <person name="MacDonald P."/>
            <person name="Magnisalis V."/>
            <person name="Maru K."/>
            <person name="Matthews C."/>
            <person name="McCusker W."/>
            <person name="McDonough S."/>
            <person name="Mehta T."/>
            <person name="Meldrim J."/>
            <person name="Meneus L."/>
            <person name="Mihai O."/>
            <person name="Mihalev A."/>
            <person name="Mihova T."/>
            <person name="Mittelman R."/>
            <person name="Mlenga V."/>
            <person name="Montmayeur A."/>
            <person name="Mulrain L."/>
            <person name="Navidi A."/>
            <person name="Naylor J."/>
            <person name="Negash T."/>
            <person name="Nguyen T."/>
            <person name="Nguyen N."/>
            <person name="Nicol R."/>
            <person name="Norbu C."/>
            <person name="Norbu N."/>
            <person name="Novod N."/>
            <person name="O'Neill B."/>
            <person name="Osman S."/>
            <person name="Markiewicz E."/>
            <person name="Oyono O.L."/>
            <person name="Patti C."/>
            <person name="Phunkhang P."/>
            <person name="Pierre F."/>
            <person name="Priest M."/>
            <person name="Raghuraman S."/>
            <person name="Rege F."/>
            <person name="Reyes R."/>
            <person name="Rise C."/>
            <person name="Rogov P."/>
            <person name="Ross K."/>
            <person name="Ryan E."/>
            <person name="Settipalli S."/>
            <person name="Shea T."/>
            <person name="Sherpa N."/>
            <person name="Shi L."/>
            <person name="Shih D."/>
            <person name="Sparrow T."/>
            <person name="Spaulding J."/>
            <person name="Stalker J."/>
            <person name="Stange-Thomann N."/>
            <person name="Stavropoulos S."/>
            <person name="Stone C."/>
            <person name="Strader C."/>
            <person name="Tesfaye S."/>
            <person name="Thomson T."/>
            <person name="Thoulutsang Y."/>
            <person name="Thoulutsang D."/>
            <person name="Topham K."/>
            <person name="Topping I."/>
            <person name="Tsamla T."/>
            <person name="Vassiliev H."/>
            <person name="Vo A."/>
            <person name="Wangchuk T."/>
            <person name="Wangdi T."/>
            <person name="Weiand M."/>
            <person name="Wilkinson J."/>
            <person name="Wilson A."/>
            <person name="Yadav S."/>
            <person name="Young G."/>
            <person name="Yu Q."/>
            <person name="Zembek L."/>
            <person name="Zhong D."/>
            <person name="Zimmer A."/>
            <person name="Zwirko Z."/>
            <person name="Jaffe D.B."/>
            <person name="Alvarez P."/>
            <person name="Brockman W."/>
            <person name="Butler J."/>
            <person name="Chin C."/>
            <person name="Gnerre S."/>
            <person name="Grabherr M."/>
            <person name="Kleber M."/>
            <person name="Mauceli E."/>
            <person name="MacCallum I."/>
        </authorList>
    </citation>
    <scope>NUCLEOTIDE SEQUENCE [LARGE SCALE GENOMIC DNA]</scope>
    <source>
        <strain evidence="2">Tucson 15010-1051.87</strain>
    </source>
</reference>
<organism evidence="1 2">
    <name type="scientific">Drosophila virilis</name>
    <name type="common">Fruit fly</name>
    <dbReference type="NCBI Taxonomy" id="7244"/>
    <lineage>
        <taxon>Eukaryota</taxon>
        <taxon>Metazoa</taxon>
        <taxon>Ecdysozoa</taxon>
        <taxon>Arthropoda</taxon>
        <taxon>Hexapoda</taxon>
        <taxon>Insecta</taxon>
        <taxon>Pterygota</taxon>
        <taxon>Neoptera</taxon>
        <taxon>Endopterygota</taxon>
        <taxon>Diptera</taxon>
        <taxon>Brachycera</taxon>
        <taxon>Muscomorpha</taxon>
        <taxon>Ephydroidea</taxon>
        <taxon>Drosophilidae</taxon>
        <taxon>Drosophila</taxon>
    </lineage>
</organism>
<evidence type="ECO:0000313" key="1">
    <source>
        <dbReference type="EMBL" id="KRF82047.1"/>
    </source>
</evidence>
<sequence>MSWLEAMKNINAECDSEQTDPAENDYQVNIDFSNSHTQSEINVHQVQELVQNAVGQALAQQERIFQAQLIERAHFVSVCNLLITL</sequence>
<dbReference type="InParanoid" id="A0A0Q9WLM7"/>
<name>A0A0Q9WLM7_DROVI</name>
<dbReference type="EMBL" id="CH940651">
    <property type="protein sequence ID" value="KRF82047.1"/>
    <property type="molecule type" value="Genomic_DNA"/>
</dbReference>
<dbReference type="Proteomes" id="UP000008792">
    <property type="component" value="Unassembled WGS sequence"/>
</dbReference>
<keyword evidence="2" id="KW-1185">Reference proteome</keyword>
<dbReference type="AlphaFoldDB" id="A0A0Q9WLM7"/>